<keyword evidence="4" id="KW-1185">Reference proteome</keyword>
<name>A0ABQ9MCG8_HEVBR</name>
<dbReference type="EMBL" id="JARPOI010000007">
    <property type="protein sequence ID" value="KAJ9176680.1"/>
    <property type="molecule type" value="Genomic_DNA"/>
</dbReference>
<dbReference type="PANTHER" id="PTHR47414">
    <property type="entry name" value="PEPTIDYL-PROLYL CIS-TRANS ISOMERASE FKBP20-2, CHLOROPLASTIC"/>
    <property type="match status" value="1"/>
</dbReference>
<dbReference type="InterPro" id="IPR046357">
    <property type="entry name" value="PPIase_dom_sf"/>
</dbReference>
<evidence type="ECO:0000313" key="4">
    <source>
        <dbReference type="Proteomes" id="UP001174677"/>
    </source>
</evidence>
<proteinExistence type="predicted"/>
<dbReference type="SUPFAM" id="SSF54534">
    <property type="entry name" value="FKBP-like"/>
    <property type="match status" value="1"/>
</dbReference>
<sequence>MPMATRSLNRIVATVMISSATLSLTHKPAFANLTHPACPDSVSFDAKEKMKTIGYHSYFSSGENSAQKGNEMHHGFECNKITRRALKVLFNYDKCPTRDLDSKLNETNCGRFPIDKGEVVKNVVENENYKEDVENKYKSKVWYRDVDVGKGAPATNDPILQLRIHFILYNDFEQTVHNSKEKNGSPVVVPLCENRFGPGFDKAIQGMRVGGIRRIILPRKCVPMISGRNDSKVKEYGVMDVELVALCASPACCFKNES</sequence>
<feature type="domain" description="PPIase FKBP-type" evidence="2">
    <location>
        <begin position="162"/>
        <end position="219"/>
    </location>
</feature>
<gene>
    <name evidence="3" type="ORF">P3X46_011966</name>
</gene>
<evidence type="ECO:0000259" key="2">
    <source>
        <dbReference type="Pfam" id="PF00254"/>
    </source>
</evidence>
<evidence type="ECO:0000256" key="1">
    <source>
        <dbReference type="ARBA" id="ARBA00029569"/>
    </source>
</evidence>
<dbReference type="Gene3D" id="3.10.50.40">
    <property type="match status" value="1"/>
</dbReference>
<comment type="caution">
    <text evidence="3">The sequence shown here is derived from an EMBL/GenBank/DDBJ whole genome shotgun (WGS) entry which is preliminary data.</text>
</comment>
<dbReference type="InterPro" id="IPR044239">
    <property type="entry name" value="FKBP20-2-like"/>
</dbReference>
<dbReference type="Proteomes" id="UP001174677">
    <property type="component" value="Chromosome 7"/>
</dbReference>
<dbReference type="Pfam" id="PF00254">
    <property type="entry name" value="FKBP_C"/>
    <property type="match status" value="1"/>
</dbReference>
<dbReference type="PANTHER" id="PTHR47414:SF1">
    <property type="entry name" value="PEPTIDYL-PROLYL CIS-TRANS ISOMERASE FKBP20-2, CHLOROPLASTIC"/>
    <property type="match status" value="1"/>
</dbReference>
<organism evidence="3 4">
    <name type="scientific">Hevea brasiliensis</name>
    <name type="common">Para rubber tree</name>
    <name type="synonym">Siphonia brasiliensis</name>
    <dbReference type="NCBI Taxonomy" id="3981"/>
    <lineage>
        <taxon>Eukaryota</taxon>
        <taxon>Viridiplantae</taxon>
        <taxon>Streptophyta</taxon>
        <taxon>Embryophyta</taxon>
        <taxon>Tracheophyta</taxon>
        <taxon>Spermatophyta</taxon>
        <taxon>Magnoliopsida</taxon>
        <taxon>eudicotyledons</taxon>
        <taxon>Gunneridae</taxon>
        <taxon>Pentapetalae</taxon>
        <taxon>rosids</taxon>
        <taxon>fabids</taxon>
        <taxon>Malpighiales</taxon>
        <taxon>Euphorbiaceae</taxon>
        <taxon>Crotonoideae</taxon>
        <taxon>Micrandreae</taxon>
        <taxon>Hevea</taxon>
    </lineage>
</organism>
<evidence type="ECO:0000313" key="3">
    <source>
        <dbReference type="EMBL" id="KAJ9176680.1"/>
    </source>
</evidence>
<protein>
    <recommendedName>
        <fullName evidence="1">Rotamase</fullName>
    </recommendedName>
</protein>
<dbReference type="InterPro" id="IPR001179">
    <property type="entry name" value="PPIase_FKBP_dom"/>
</dbReference>
<reference evidence="3" key="1">
    <citation type="journal article" date="2023" name="Plant Biotechnol. J.">
        <title>Chromosome-level wild Hevea brasiliensis genome provides new tools for genomic-assisted breeding and valuable loci to elevate rubber yield.</title>
        <authorList>
            <person name="Cheng H."/>
            <person name="Song X."/>
            <person name="Hu Y."/>
            <person name="Wu T."/>
            <person name="Yang Q."/>
            <person name="An Z."/>
            <person name="Feng S."/>
            <person name="Deng Z."/>
            <person name="Wu W."/>
            <person name="Zeng X."/>
            <person name="Tu M."/>
            <person name="Wang X."/>
            <person name="Huang H."/>
        </authorList>
    </citation>
    <scope>NUCLEOTIDE SEQUENCE</scope>
    <source>
        <strain evidence="3">MT/VB/25A 57/8</strain>
    </source>
</reference>
<accession>A0ABQ9MCG8</accession>